<organism evidence="9 10">
    <name type="scientific">Rubroshorea leprosula</name>
    <dbReference type="NCBI Taxonomy" id="152421"/>
    <lineage>
        <taxon>Eukaryota</taxon>
        <taxon>Viridiplantae</taxon>
        <taxon>Streptophyta</taxon>
        <taxon>Embryophyta</taxon>
        <taxon>Tracheophyta</taxon>
        <taxon>Spermatophyta</taxon>
        <taxon>Magnoliopsida</taxon>
        <taxon>eudicotyledons</taxon>
        <taxon>Gunneridae</taxon>
        <taxon>Pentapetalae</taxon>
        <taxon>rosids</taxon>
        <taxon>malvids</taxon>
        <taxon>Malvales</taxon>
        <taxon>Dipterocarpaceae</taxon>
        <taxon>Rubroshorea</taxon>
    </lineage>
</organism>
<keyword evidence="10" id="KW-1185">Reference proteome</keyword>
<proteinExistence type="predicted"/>
<evidence type="ECO:0000256" key="5">
    <source>
        <dbReference type="ARBA" id="ARBA00023242"/>
    </source>
</evidence>
<evidence type="ECO:0000256" key="2">
    <source>
        <dbReference type="ARBA" id="ARBA00022491"/>
    </source>
</evidence>
<evidence type="ECO:0000259" key="8">
    <source>
        <dbReference type="PROSITE" id="PS51754"/>
    </source>
</evidence>
<keyword evidence="4 6" id="KW-0804">Transcription</keyword>
<dbReference type="PROSITE" id="PS51754">
    <property type="entry name" value="OVATE"/>
    <property type="match status" value="1"/>
</dbReference>
<sequence length="307" mass="34861">MMAKLSVKLKLSRVIHSFQLCRSKDRMNLVETPRPVSYRMSPVNPKALDISFPNLPSSPPSTPNYSFEKSCLSPKVASVNCGCRAKSSKWYLSSEYGTEEGAARLHMVDRAHDPRNIQGNISNATSFKKENNGDISPVRVGKYEKRQKEKKIMMKVKPSISSSESGRCSSEGEGNEEETENLISFSDDSLFEFHNPNKKRVNNVKKIKLRSHASKKYRKKADQSPVIPNTVEGKVRESVAVVKKSDDPYEDFKRSMLEMILEKQMFEAKDLEELLQCFLSLNSRQHHGVIVEAFTGIWELLFCNSCQ</sequence>
<dbReference type="InterPro" id="IPR006458">
    <property type="entry name" value="Ovate_C"/>
</dbReference>
<keyword evidence="3 6" id="KW-0805">Transcription regulation</keyword>
<comment type="subcellular location">
    <subcellularLocation>
        <location evidence="1 6">Nucleus</location>
    </subcellularLocation>
</comment>
<keyword evidence="5 6" id="KW-0539">Nucleus</keyword>
<accession>A0AAV5ISJ4</accession>
<feature type="region of interest" description="Disordered" evidence="7">
    <location>
        <begin position="144"/>
        <end position="179"/>
    </location>
</feature>
<evidence type="ECO:0000256" key="6">
    <source>
        <dbReference type="RuleBase" id="RU367028"/>
    </source>
</evidence>
<comment type="function">
    <text evidence="6">Transcriptional repressor that regulates multiple aspects of plant growth and development.</text>
</comment>
<dbReference type="Proteomes" id="UP001054252">
    <property type="component" value="Unassembled WGS sequence"/>
</dbReference>
<evidence type="ECO:0000256" key="4">
    <source>
        <dbReference type="ARBA" id="ARBA00023163"/>
    </source>
</evidence>
<dbReference type="NCBIfam" id="TIGR01568">
    <property type="entry name" value="A_thal_3678"/>
    <property type="match status" value="1"/>
</dbReference>
<feature type="compositionally biased region" description="Low complexity" evidence="7">
    <location>
        <begin position="159"/>
        <end position="172"/>
    </location>
</feature>
<evidence type="ECO:0000313" key="10">
    <source>
        <dbReference type="Proteomes" id="UP001054252"/>
    </source>
</evidence>
<dbReference type="PANTHER" id="PTHR33057">
    <property type="entry name" value="TRANSCRIPTION REPRESSOR OFP7-RELATED"/>
    <property type="match status" value="1"/>
</dbReference>
<dbReference type="InterPro" id="IPR038933">
    <property type="entry name" value="Ovate"/>
</dbReference>
<keyword evidence="2 6" id="KW-0678">Repressor</keyword>
<protein>
    <recommendedName>
        <fullName evidence="6">Transcription repressor</fullName>
    </recommendedName>
    <alternativeName>
        <fullName evidence="6">Ovate family protein</fullName>
    </alternativeName>
</protein>
<dbReference type="AlphaFoldDB" id="A0AAV5ISJ4"/>
<evidence type="ECO:0000256" key="1">
    <source>
        <dbReference type="ARBA" id="ARBA00004123"/>
    </source>
</evidence>
<evidence type="ECO:0000256" key="3">
    <source>
        <dbReference type="ARBA" id="ARBA00023015"/>
    </source>
</evidence>
<dbReference type="Pfam" id="PF04844">
    <property type="entry name" value="Ovate"/>
    <property type="match status" value="1"/>
</dbReference>
<dbReference type="GO" id="GO:0005634">
    <property type="term" value="C:nucleus"/>
    <property type="evidence" value="ECO:0007669"/>
    <property type="project" value="UniProtKB-SubCell"/>
</dbReference>
<feature type="domain" description="OVATE" evidence="8">
    <location>
        <begin position="241"/>
        <end position="300"/>
    </location>
</feature>
<evidence type="ECO:0000256" key="7">
    <source>
        <dbReference type="SAM" id="MobiDB-lite"/>
    </source>
</evidence>
<dbReference type="PANTHER" id="PTHR33057:SF224">
    <property type="entry name" value="TRANSCRIPTION REPRESSOR"/>
    <property type="match status" value="1"/>
</dbReference>
<dbReference type="GO" id="GO:0045892">
    <property type="term" value="P:negative regulation of DNA-templated transcription"/>
    <property type="evidence" value="ECO:0007669"/>
    <property type="project" value="UniProtKB-UniRule"/>
</dbReference>
<reference evidence="9 10" key="1">
    <citation type="journal article" date="2021" name="Commun. Biol.">
        <title>The genome of Shorea leprosula (Dipterocarpaceae) highlights the ecological relevance of drought in aseasonal tropical rainforests.</title>
        <authorList>
            <person name="Ng K.K.S."/>
            <person name="Kobayashi M.J."/>
            <person name="Fawcett J.A."/>
            <person name="Hatakeyama M."/>
            <person name="Paape T."/>
            <person name="Ng C.H."/>
            <person name="Ang C.C."/>
            <person name="Tnah L.H."/>
            <person name="Lee C.T."/>
            <person name="Nishiyama T."/>
            <person name="Sese J."/>
            <person name="O'Brien M.J."/>
            <person name="Copetti D."/>
            <person name="Mohd Noor M.I."/>
            <person name="Ong R.C."/>
            <person name="Putra M."/>
            <person name="Sireger I.Z."/>
            <person name="Indrioko S."/>
            <person name="Kosugi Y."/>
            <person name="Izuno A."/>
            <person name="Isagi Y."/>
            <person name="Lee S.L."/>
            <person name="Shimizu K.K."/>
        </authorList>
    </citation>
    <scope>NUCLEOTIDE SEQUENCE [LARGE SCALE GENOMIC DNA]</scope>
    <source>
        <strain evidence="9">214</strain>
    </source>
</reference>
<name>A0AAV5ISJ4_9ROSI</name>
<gene>
    <name evidence="9" type="ORF">SLEP1_g16928</name>
</gene>
<evidence type="ECO:0000313" key="9">
    <source>
        <dbReference type="EMBL" id="GKV04821.1"/>
    </source>
</evidence>
<comment type="caution">
    <text evidence="9">The sequence shown here is derived from an EMBL/GenBank/DDBJ whole genome shotgun (WGS) entry which is preliminary data.</text>
</comment>
<dbReference type="EMBL" id="BPVZ01000022">
    <property type="protein sequence ID" value="GKV04821.1"/>
    <property type="molecule type" value="Genomic_DNA"/>
</dbReference>